<protein>
    <submittedName>
        <fullName evidence="2">ABC transporter permease subunit</fullName>
    </submittedName>
</protein>
<evidence type="ECO:0000313" key="2">
    <source>
        <dbReference type="EMBL" id="WXB91699.1"/>
    </source>
</evidence>
<keyword evidence="1" id="KW-1133">Transmembrane helix</keyword>
<accession>A0ABZ2N2A2</accession>
<organism evidence="2 3">
    <name type="scientific">Bacillus kandeliae</name>
    <dbReference type="NCBI Taxonomy" id="3129297"/>
    <lineage>
        <taxon>Bacteria</taxon>
        <taxon>Bacillati</taxon>
        <taxon>Bacillota</taxon>
        <taxon>Bacilli</taxon>
        <taxon>Bacillales</taxon>
        <taxon>Bacillaceae</taxon>
        <taxon>Bacillus</taxon>
    </lineage>
</organism>
<dbReference type="Proteomes" id="UP001387364">
    <property type="component" value="Chromosome"/>
</dbReference>
<dbReference type="PANTHER" id="PTHR37305:SF2">
    <property type="entry name" value="BACITRACIN TRANSPORT PERMEASE PROTEIN BCRB"/>
    <property type="match status" value="1"/>
</dbReference>
<feature type="transmembrane region" description="Helical" evidence="1">
    <location>
        <begin position="121"/>
        <end position="149"/>
    </location>
</feature>
<gene>
    <name evidence="2" type="ORF">WDJ61_10475</name>
</gene>
<name>A0ABZ2N2A2_9BACI</name>
<feature type="transmembrane region" description="Helical" evidence="1">
    <location>
        <begin position="164"/>
        <end position="184"/>
    </location>
</feature>
<keyword evidence="3" id="KW-1185">Reference proteome</keyword>
<proteinExistence type="predicted"/>
<feature type="transmembrane region" description="Helical" evidence="1">
    <location>
        <begin position="191"/>
        <end position="210"/>
    </location>
</feature>
<feature type="transmembrane region" description="Helical" evidence="1">
    <location>
        <begin position="17"/>
        <end position="38"/>
    </location>
</feature>
<keyword evidence="1" id="KW-0472">Membrane</keyword>
<evidence type="ECO:0000256" key="1">
    <source>
        <dbReference type="SAM" id="Phobius"/>
    </source>
</evidence>
<evidence type="ECO:0000313" key="3">
    <source>
        <dbReference type="Proteomes" id="UP001387364"/>
    </source>
</evidence>
<dbReference type="RefSeq" id="WP_338749447.1">
    <property type="nucleotide sequence ID" value="NZ_CP147404.1"/>
</dbReference>
<feature type="transmembrane region" description="Helical" evidence="1">
    <location>
        <begin position="238"/>
        <end position="261"/>
    </location>
</feature>
<reference evidence="2 3" key="1">
    <citation type="submission" date="2024-02" db="EMBL/GenBank/DDBJ databases">
        <title>Seven novel Bacillus-like species.</title>
        <authorList>
            <person name="Liu G."/>
        </authorList>
    </citation>
    <scope>NUCLEOTIDE SEQUENCE [LARGE SCALE GENOMIC DNA]</scope>
    <source>
        <strain evidence="2 3">FJAT-52991</strain>
    </source>
</reference>
<sequence>MSGALYKKMMKVHAKAIFSYGIGTTLYLLLIISVYPSISGTELDQLLEQMPQGVIDAFNLDQGMGTLLDFISAEFYGLVFVIILSIYCIMMASQLVARLVDRGAIAYLLSMPVSRAAIARTQMFVLLSGLVIIIGCTMLGGIIGATLFIKDESFAFGDFAKLNLIALLFFYVISGIAFLFSAIVNDEKKALAYSASLILLFYVLDVAAKISEELDWLQYATIFTVFNPVEIINNPDYAFGWVVFGLVTAGTILFAVAIRIFTKKDLSV</sequence>
<dbReference type="EMBL" id="CP147404">
    <property type="protein sequence ID" value="WXB91699.1"/>
    <property type="molecule type" value="Genomic_DNA"/>
</dbReference>
<dbReference type="Pfam" id="PF12679">
    <property type="entry name" value="ABC2_membrane_2"/>
    <property type="match status" value="1"/>
</dbReference>
<dbReference type="PANTHER" id="PTHR37305">
    <property type="entry name" value="INTEGRAL MEMBRANE PROTEIN-RELATED"/>
    <property type="match status" value="1"/>
</dbReference>
<feature type="transmembrane region" description="Helical" evidence="1">
    <location>
        <begin position="75"/>
        <end position="100"/>
    </location>
</feature>
<keyword evidence="1" id="KW-0812">Transmembrane</keyword>